<dbReference type="Proteomes" id="UP001595478">
    <property type="component" value="Unassembled WGS sequence"/>
</dbReference>
<name>A0ABV7FPV7_9ALTE</name>
<sequence length="114" mass="12432">MLWASQAIFIDWTYSELFEVDIQAIDVGSIDIQMKNDLGNTMITRASVFDAAGRWLPDFVVESGSGFDYANISGLTSTPRPRQVSQPNILALLCCSIVGLMIYRGSPVSGELAP</sequence>
<reference evidence="2" key="1">
    <citation type="journal article" date="2019" name="Int. J. Syst. Evol. Microbiol.">
        <title>The Global Catalogue of Microorganisms (GCM) 10K type strain sequencing project: providing services to taxonomists for standard genome sequencing and annotation.</title>
        <authorList>
            <consortium name="The Broad Institute Genomics Platform"/>
            <consortium name="The Broad Institute Genome Sequencing Center for Infectious Disease"/>
            <person name="Wu L."/>
            <person name="Ma J."/>
        </authorList>
    </citation>
    <scope>NUCLEOTIDE SEQUENCE [LARGE SCALE GENOMIC DNA]</scope>
    <source>
        <strain evidence="2">KCTC 52473</strain>
    </source>
</reference>
<evidence type="ECO:0000313" key="1">
    <source>
        <dbReference type="EMBL" id="MFC3121175.1"/>
    </source>
</evidence>
<proteinExistence type="predicted"/>
<evidence type="ECO:0000313" key="2">
    <source>
        <dbReference type="Proteomes" id="UP001595478"/>
    </source>
</evidence>
<comment type="caution">
    <text evidence="1">The sequence shown here is derived from an EMBL/GenBank/DDBJ whole genome shotgun (WGS) entry which is preliminary data.</text>
</comment>
<gene>
    <name evidence="1" type="ORF">ACFOHL_06050</name>
</gene>
<keyword evidence="2" id="KW-1185">Reference proteome</keyword>
<organism evidence="1 2">
    <name type="scientific">Agaribacter flavus</name>
    <dbReference type="NCBI Taxonomy" id="1902781"/>
    <lineage>
        <taxon>Bacteria</taxon>
        <taxon>Pseudomonadati</taxon>
        <taxon>Pseudomonadota</taxon>
        <taxon>Gammaproteobacteria</taxon>
        <taxon>Alteromonadales</taxon>
        <taxon>Alteromonadaceae</taxon>
        <taxon>Agaribacter</taxon>
    </lineage>
</organism>
<protein>
    <submittedName>
        <fullName evidence="1">Uncharacterized protein</fullName>
    </submittedName>
</protein>
<accession>A0ABV7FPV7</accession>
<dbReference type="EMBL" id="JBHRSW010000007">
    <property type="protein sequence ID" value="MFC3121175.1"/>
    <property type="molecule type" value="Genomic_DNA"/>
</dbReference>